<proteinExistence type="predicted"/>
<dbReference type="InterPro" id="IPR036116">
    <property type="entry name" value="FN3_sf"/>
</dbReference>
<dbReference type="Proteomes" id="UP000597762">
    <property type="component" value="Unassembled WGS sequence"/>
</dbReference>
<feature type="chain" id="PRO_5032701049" evidence="2">
    <location>
        <begin position="20"/>
        <end position="907"/>
    </location>
</feature>
<keyword evidence="1" id="KW-0812">Transmembrane</keyword>
<dbReference type="AlphaFoldDB" id="A0A812DHS5"/>
<dbReference type="InterPro" id="IPR003961">
    <property type="entry name" value="FN3_dom"/>
</dbReference>
<name>A0A812DHS5_ACAPH</name>
<feature type="signal peptide" evidence="2">
    <location>
        <begin position="1"/>
        <end position="19"/>
    </location>
</feature>
<evidence type="ECO:0000259" key="3">
    <source>
        <dbReference type="PROSITE" id="PS50853"/>
    </source>
</evidence>
<reference evidence="4" key="1">
    <citation type="submission" date="2021-01" db="EMBL/GenBank/DDBJ databases">
        <authorList>
            <person name="Li R."/>
            <person name="Bekaert M."/>
        </authorList>
    </citation>
    <scope>NUCLEOTIDE SEQUENCE</scope>
    <source>
        <strain evidence="4">Farmed</strain>
    </source>
</reference>
<dbReference type="PANTHER" id="PTHR46957:SF3">
    <property type="entry name" value="CYTOKINE RECEPTOR"/>
    <property type="match status" value="1"/>
</dbReference>
<sequence length="907" mass="103607">MSWIFTVLLWFALATYTCGFLFDEFPIRMYPSENKEVAVNKTVNISCFISPTQNLSLFQNDTLVKSENASVIEYKFTSDKPNVYLFKCRSKTEYFVKITFRFLPVIVSARAQIFSLNDQICHMVVKFTLQHFRKLDYIKISRSEAGNEMRNCSNNSVCEFECQLYNYYVLKVQISTSGFPIHSENWEFIANKTFYKLAKLTKFELSEVRSESLKLSYDVTNHHDRILCSSPVTCLYRIFYNSEWDETPKNFTTHETEIVLEDLVPYTTYTFEIQAKLNESIYWSDKLILERRTLPSAPYAGPKSTNGSYLELPCKENDKRCFIFYWAMIAKPLRNGILEGYTVQQNGTTLAETSEIFIKINDQPQNKELWFEIRAKTNDYQYSPATTIHIPPKAPERPRAVTVVQLNNTHFSISWALKQSQENETVTVMSCLGEKPIFWCKSDMMWTKIKNENFTILKAPKATNFAASVSSSEGSSSLTFAKCLLGGGIAKTPPKPIIFKRYPYKMELQWPSFGCNELNGRPTLFQVLYAKGNDCKNGFELNIPAIGIKPETEITEIKNLKPFTNYSVCLKIHTEEGWSQISPQLKTSTLETNPSSVRNLQVTNITSGSVTLKWDPALQPNGIIIEYRIIYTKLGGSPYTISSTSNMANVSHLNPYSKYNFAVSSCNKVACSMEPRNISAKTLIGDTAVVDLQLKIINKSILIITWKPPSFLKEPVVYYKLKIIGGKKEITENVTDTKYNISISCQSDHTFEAVNVTAVIKNESSVIYGESTISQILCPESEKLWIIVLVVIFGVALLFIILVCLINWIHKNTKEIITSANIPDVKCDHTYNEIDNIASYTIISTTRQRQNRQPETGRHRCSNRLQHATTVGHYAQCCKSKKVHEVQYDEDYRYSSDDNHPRAIDNG</sequence>
<evidence type="ECO:0000256" key="2">
    <source>
        <dbReference type="SAM" id="SignalP"/>
    </source>
</evidence>
<keyword evidence="1" id="KW-0472">Membrane</keyword>
<organism evidence="4 5">
    <name type="scientific">Acanthosepion pharaonis</name>
    <name type="common">Pharaoh cuttlefish</name>
    <name type="synonym">Sepia pharaonis</name>
    <dbReference type="NCBI Taxonomy" id="158019"/>
    <lineage>
        <taxon>Eukaryota</taxon>
        <taxon>Metazoa</taxon>
        <taxon>Spiralia</taxon>
        <taxon>Lophotrochozoa</taxon>
        <taxon>Mollusca</taxon>
        <taxon>Cephalopoda</taxon>
        <taxon>Coleoidea</taxon>
        <taxon>Decapodiformes</taxon>
        <taxon>Sepiida</taxon>
        <taxon>Sepiina</taxon>
        <taxon>Sepiidae</taxon>
        <taxon>Acanthosepion</taxon>
    </lineage>
</organism>
<dbReference type="PROSITE" id="PS50853">
    <property type="entry name" value="FN3"/>
    <property type="match status" value="3"/>
</dbReference>
<evidence type="ECO:0000256" key="1">
    <source>
        <dbReference type="SAM" id="Phobius"/>
    </source>
</evidence>
<feature type="transmembrane region" description="Helical" evidence="1">
    <location>
        <begin position="784"/>
        <end position="809"/>
    </location>
</feature>
<feature type="domain" description="Fibronectin type-III" evidence="3">
    <location>
        <begin position="492"/>
        <end position="592"/>
    </location>
</feature>
<keyword evidence="5" id="KW-1185">Reference proteome</keyword>
<feature type="domain" description="Fibronectin type-III" evidence="3">
    <location>
        <begin position="596"/>
        <end position="685"/>
    </location>
</feature>
<keyword evidence="2" id="KW-0732">Signal</keyword>
<dbReference type="CDD" id="cd00063">
    <property type="entry name" value="FN3"/>
    <property type="match status" value="2"/>
</dbReference>
<dbReference type="Gene3D" id="2.60.40.10">
    <property type="entry name" value="Immunoglobulins"/>
    <property type="match status" value="3"/>
</dbReference>
<keyword evidence="4" id="KW-0378">Hydrolase</keyword>
<dbReference type="PANTHER" id="PTHR46957">
    <property type="entry name" value="CYTOKINE RECEPTOR"/>
    <property type="match status" value="1"/>
</dbReference>
<dbReference type="Pfam" id="PF00041">
    <property type="entry name" value="fn3"/>
    <property type="match status" value="1"/>
</dbReference>
<comment type="caution">
    <text evidence="4">The sequence shown here is derived from an EMBL/GenBank/DDBJ whole genome shotgun (WGS) entry which is preliminary data.</text>
</comment>
<dbReference type="EC" id="3.1.3.48" evidence="4"/>
<protein>
    <submittedName>
        <fullName evidence="4">PTPRQ</fullName>
        <ecNumber evidence="4">3.1.3.48</ecNumber>
    </submittedName>
</protein>
<gene>
    <name evidence="4" type="ORF">SPHA_53886</name>
</gene>
<dbReference type="GO" id="GO:0016020">
    <property type="term" value="C:membrane"/>
    <property type="evidence" value="ECO:0007669"/>
    <property type="project" value="UniProtKB-SubCell"/>
</dbReference>
<feature type="domain" description="Fibronectin type-III" evidence="3">
    <location>
        <begin position="199"/>
        <end position="296"/>
    </location>
</feature>
<dbReference type="SMART" id="SM00060">
    <property type="entry name" value="FN3"/>
    <property type="match status" value="4"/>
</dbReference>
<dbReference type="InterPro" id="IPR050713">
    <property type="entry name" value="RTP_Phos/Ushers"/>
</dbReference>
<accession>A0A812DHS5</accession>
<dbReference type="OrthoDB" id="6163242at2759"/>
<dbReference type="InterPro" id="IPR013783">
    <property type="entry name" value="Ig-like_fold"/>
</dbReference>
<evidence type="ECO:0000313" key="4">
    <source>
        <dbReference type="EMBL" id="CAE1300530.1"/>
    </source>
</evidence>
<evidence type="ECO:0000313" key="5">
    <source>
        <dbReference type="Proteomes" id="UP000597762"/>
    </source>
</evidence>
<dbReference type="GO" id="GO:0004725">
    <property type="term" value="F:protein tyrosine phosphatase activity"/>
    <property type="evidence" value="ECO:0007669"/>
    <property type="project" value="UniProtKB-EC"/>
</dbReference>
<keyword evidence="1" id="KW-1133">Transmembrane helix</keyword>
<dbReference type="SUPFAM" id="SSF49265">
    <property type="entry name" value="Fibronectin type III"/>
    <property type="match status" value="3"/>
</dbReference>
<dbReference type="EMBL" id="CAHIKZ030003443">
    <property type="protein sequence ID" value="CAE1300530.1"/>
    <property type="molecule type" value="Genomic_DNA"/>
</dbReference>